<proteinExistence type="predicted"/>
<accession>A0A645H1U9</accession>
<dbReference type="AlphaFoldDB" id="A0A645H1U9"/>
<dbReference type="EMBL" id="VSSQ01084753">
    <property type="protein sequence ID" value="MPN32640.1"/>
    <property type="molecule type" value="Genomic_DNA"/>
</dbReference>
<reference evidence="1" key="1">
    <citation type="submission" date="2019-08" db="EMBL/GenBank/DDBJ databases">
        <authorList>
            <person name="Kucharzyk K."/>
            <person name="Murdoch R.W."/>
            <person name="Higgins S."/>
            <person name="Loffler F."/>
        </authorList>
    </citation>
    <scope>NUCLEOTIDE SEQUENCE</scope>
</reference>
<name>A0A645H1U9_9ZZZZ</name>
<comment type="caution">
    <text evidence="1">The sequence shown here is derived from an EMBL/GenBank/DDBJ whole genome shotgun (WGS) entry which is preliminary data.</text>
</comment>
<organism evidence="1">
    <name type="scientific">bioreactor metagenome</name>
    <dbReference type="NCBI Taxonomy" id="1076179"/>
    <lineage>
        <taxon>unclassified sequences</taxon>
        <taxon>metagenomes</taxon>
        <taxon>ecological metagenomes</taxon>
    </lineage>
</organism>
<protein>
    <submittedName>
        <fullName evidence="1">Uncharacterized protein</fullName>
    </submittedName>
</protein>
<gene>
    <name evidence="1" type="ORF">SDC9_180120</name>
</gene>
<sequence>MGDHTRHRCFSVRSRNTNGIARFGNLAQDLCTFHHSEIVLPEILQFAVRCRNGRRINDKGSFFGEKFSGDQLNTILVMDLCSFGRQRF</sequence>
<evidence type="ECO:0000313" key="1">
    <source>
        <dbReference type="EMBL" id="MPN32640.1"/>
    </source>
</evidence>